<feature type="binding site" evidence="14">
    <location>
        <position position="140"/>
    </location>
    <ligand>
        <name>Zn(2+)</name>
        <dbReference type="ChEBI" id="CHEBI:29105"/>
    </ligand>
</feature>
<evidence type="ECO:0000256" key="5">
    <source>
        <dbReference type="ARBA" id="ARBA00016340"/>
    </source>
</evidence>
<dbReference type="EC" id="2.7.7.12" evidence="4 12"/>
<dbReference type="InterPro" id="IPR001937">
    <property type="entry name" value="GalP_UDPtransf1"/>
</dbReference>
<evidence type="ECO:0000256" key="14">
    <source>
        <dbReference type="PIRSR" id="PIRSR000808-3"/>
    </source>
</evidence>
<dbReference type="NCBIfam" id="TIGR00209">
    <property type="entry name" value="galT_1"/>
    <property type="match status" value="1"/>
</dbReference>
<organism evidence="18 19">
    <name type="scientific">Sulfobacillus harzensis</name>
    <dbReference type="NCBI Taxonomy" id="2729629"/>
    <lineage>
        <taxon>Bacteria</taxon>
        <taxon>Bacillati</taxon>
        <taxon>Bacillota</taxon>
        <taxon>Clostridia</taxon>
        <taxon>Eubacteriales</taxon>
        <taxon>Clostridiales Family XVII. Incertae Sedis</taxon>
        <taxon>Sulfobacillus</taxon>
    </lineage>
</organism>
<reference evidence="18 19" key="1">
    <citation type="submission" date="2020-04" db="EMBL/GenBank/DDBJ databases">
        <authorList>
            <person name="Zhang R."/>
            <person name="Schippers A."/>
        </authorList>
    </citation>
    <scope>NUCLEOTIDE SEQUENCE [LARGE SCALE GENOMIC DNA]</scope>
    <source>
        <strain evidence="18 19">DSM 109850</strain>
    </source>
</reference>
<dbReference type="Proteomes" id="UP000533476">
    <property type="component" value="Unassembled WGS sequence"/>
</dbReference>
<evidence type="ECO:0000256" key="15">
    <source>
        <dbReference type="RuleBase" id="RU000506"/>
    </source>
</evidence>
<comment type="cofactor">
    <cofactor evidence="14">
        <name>Zn(2+)</name>
        <dbReference type="ChEBI" id="CHEBI:29105"/>
    </cofactor>
    <text evidence="14">Binds 1 zinc ion per subunit.</text>
</comment>
<evidence type="ECO:0000256" key="7">
    <source>
        <dbReference type="ARBA" id="ARBA00022695"/>
    </source>
</evidence>
<dbReference type="PANTHER" id="PTHR11943:SF1">
    <property type="entry name" value="GALACTOSE-1-PHOSPHATE URIDYLYLTRANSFERASE"/>
    <property type="match status" value="1"/>
</dbReference>
<dbReference type="AlphaFoldDB" id="A0A7Y0Q2Z1"/>
<dbReference type="Pfam" id="PF01087">
    <property type="entry name" value="GalP_UDP_transf"/>
    <property type="match status" value="1"/>
</dbReference>
<evidence type="ECO:0000256" key="10">
    <source>
        <dbReference type="ARBA" id="ARBA00023144"/>
    </source>
</evidence>
<evidence type="ECO:0000256" key="13">
    <source>
        <dbReference type="PIRSR" id="PIRSR000808-1"/>
    </source>
</evidence>
<evidence type="ECO:0000256" key="9">
    <source>
        <dbReference type="ARBA" id="ARBA00022833"/>
    </source>
</evidence>
<feature type="binding site" evidence="14">
    <location>
        <position position="34"/>
    </location>
    <ligand>
        <name>Zn(2+)</name>
        <dbReference type="ChEBI" id="CHEBI:29105"/>
    </ligand>
</feature>
<name>A0A7Y0Q2Z1_9FIRM</name>
<keyword evidence="8 14" id="KW-0479">Metal-binding</keyword>
<dbReference type="InterPro" id="IPR005849">
    <property type="entry name" value="GalP_Utransf_N"/>
</dbReference>
<feature type="domain" description="Galactose-1-phosphate uridyl transferase C-terminal" evidence="17">
    <location>
        <begin position="159"/>
        <end position="275"/>
    </location>
</feature>
<dbReference type="EMBL" id="JABBVZ010000033">
    <property type="protein sequence ID" value="NMP22865.1"/>
    <property type="molecule type" value="Genomic_DNA"/>
</dbReference>
<keyword evidence="19" id="KW-1185">Reference proteome</keyword>
<dbReference type="InterPro" id="IPR005850">
    <property type="entry name" value="GalP_Utransf_C"/>
</dbReference>
<evidence type="ECO:0000256" key="4">
    <source>
        <dbReference type="ARBA" id="ARBA00012384"/>
    </source>
</evidence>
<evidence type="ECO:0000259" key="16">
    <source>
        <dbReference type="Pfam" id="PF01087"/>
    </source>
</evidence>
<feature type="binding site" evidence="14">
    <location>
        <position position="89"/>
    </location>
    <ligand>
        <name>Zn(2+)</name>
        <dbReference type="ChEBI" id="CHEBI:29105"/>
    </ligand>
</feature>
<feature type="active site" description="Tele-UMP-histidine intermediate" evidence="13">
    <location>
        <position position="142"/>
    </location>
</feature>
<evidence type="ECO:0000256" key="3">
    <source>
        <dbReference type="ARBA" id="ARBA00010951"/>
    </source>
</evidence>
<gene>
    <name evidence="18" type="primary">galT</name>
    <name evidence="18" type="ORF">HIJ39_10945</name>
</gene>
<dbReference type="GO" id="GO:0008270">
    <property type="term" value="F:zinc ion binding"/>
    <property type="evidence" value="ECO:0007669"/>
    <property type="project" value="InterPro"/>
</dbReference>
<feature type="binding site" evidence="14">
    <location>
        <position position="31"/>
    </location>
    <ligand>
        <name>Zn(2+)</name>
        <dbReference type="ChEBI" id="CHEBI:29105"/>
    </ligand>
</feature>
<keyword evidence="10 15" id="KW-0299">Galactose metabolism</keyword>
<dbReference type="RefSeq" id="WP_169099597.1">
    <property type="nucleotide sequence ID" value="NZ_JABBVZ010000033.1"/>
</dbReference>
<evidence type="ECO:0000259" key="17">
    <source>
        <dbReference type="Pfam" id="PF02744"/>
    </source>
</evidence>
<evidence type="ECO:0000256" key="6">
    <source>
        <dbReference type="ARBA" id="ARBA00022679"/>
    </source>
</evidence>
<dbReference type="Pfam" id="PF02744">
    <property type="entry name" value="GalP_UDP_tr_C"/>
    <property type="match status" value="1"/>
</dbReference>
<evidence type="ECO:0000256" key="11">
    <source>
        <dbReference type="ARBA" id="ARBA00023277"/>
    </source>
</evidence>
<protein>
    <recommendedName>
        <fullName evidence="5 12">Galactose-1-phosphate uridylyltransferase</fullName>
        <ecNumber evidence="4 12">2.7.7.12</ecNumber>
    </recommendedName>
</protein>
<proteinExistence type="inferred from homology"/>
<evidence type="ECO:0000256" key="1">
    <source>
        <dbReference type="ARBA" id="ARBA00001107"/>
    </source>
</evidence>
<evidence type="ECO:0000313" key="19">
    <source>
        <dbReference type="Proteomes" id="UP000533476"/>
    </source>
</evidence>
<keyword evidence="7 15" id="KW-0548">Nucleotidyltransferase</keyword>
<feature type="domain" description="Galactose-1-phosphate uridyl transferase N-terminal" evidence="16">
    <location>
        <begin position="3"/>
        <end position="152"/>
    </location>
</feature>
<dbReference type="Gene3D" id="3.30.428.10">
    <property type="entry name" value="HIT-like"/>
    <property type="match status" value="2"/>
</dbReference>
<keyword evidence="9 14" id="KW-0862">Zinc</keyword>
<dbReference type="GO" id="GO:0008108">
    <property type="term" value="F:UDP-glucose:hexose-1-phosphate uridylyltransferase activity"/>
    <property type="evidence" value="ECO:0007669"/>
    <property type="project" value="UniProtKB-UniRule"/>
</dbReference>
<keyword evidence="6 15" id="KW-0808">Transferase</keyword>
<dbReference type="GO" id="GO:0005737">
    <property type="term" value="C:cytoplasm"/>
    <property type="evidence" value="ECO:0007669"/>
    <property type="project" value="TreeGrafter"/>
</dbReference>
<dbReference type="SUPFAM" id="SSF54197">
    <property type="entry name" value="HIT-like"/>
    <property type="match status" value="2"/>
</dbReference>
<evidence type="ECO:0000313" key="18">
    <source>
        <dbReference type="EMBL" id="NMP22865.1"/>
    </source>
</evidence>
<accession>A0A7Y0Q2Z1</accession>
<comment type="similarity">
    <text evidence="3 15">Belongs to the galactose-1-phosphate uridylyltransferase type 1 family.</text>
</comment>
<comment type="caution">
    <text evidence="18">The sequence shown here is derived from an EMBL/GenBank/DDBJ whole genome shotgun (WGS) entry which is preliminary data.</text>
</comment>
<evidence type="ECO:0000256" key="12">
    <source>
        <dbReference type="NCBIfam" id="TIGR00209"/>
    </source>
</evidence>
<keyword evidence="11 15" id="KW-0119">Carbohydrate metabolism</keyword>
<dbReference type="GO" id="GO:0033499">
    <property type="term" value="P:galactose catabolic process via UDP-galactose, Leloir pathway"/>
    <property type="evidence" value="ECO:0007669"/>
    <property type="project" value="TreeGrafter"/>
</dbReference>
<dbReference type="PIRSF" id="PIRSF000808">
    <property type="entry name" value="GalT"/>
    <property type="match status" value="1"/>
</dbReference>
<comment type="catalytic activity">
    <reaction evidence="1 15">
        <text>alpha-D-galactose 1-phosphate + UDP-alpha-D-glucose = alpha-D-glucose 1-phosphate + UDP-alpha-D-galactose</text>
        <dbReference type="Rhea" id="RHEA:13989"/>
        <dbReference type="ChEBI" id="CHEBI:58336"/>
        <dbReference type="ChEBI" id="CHEBI:58601"/>
        <dbReference type="ChEBI" id="CHEBI:58885"/>
        <dbReference type="ChEBI" id="CHEBI:66914"/>
        <dbReference type="EC" id="2.7.7.12"/>
    </reaction>
</comment>
<dbReference type="UniPathway" id="UPA00214"/>
<dbReference type="PANTHER" id="PTHR11943">
    <property type="entry name" value="GALACTOSE-1-PHOSPHATE URIDYLYLTRANSFERASE"/>
    <property type="match status" value="1"/>
</dbReference>
<dbReference type="PROSITE" id="PS00117">
    <property type="entry name" value="GAL_P_UDP_TRANSF_I"/>
    <property type="match status" value="1"/>
</dbReference>
<dbReference type="InterPro" id="IPR036265">
    <property type="entry name" value="HIT-like_sf"/>
</dbReference>
<comment type="pathway">
    <text evidence="2 15">Carbohydrate metabolism; galactose metabolism.</text>
</comment>
<sequence>MAEIRYNPLLDEWVMVAANRQKRPAMEGAQCPFCPGSGQVPEDYQVLSYANDFPVLSIHPTMPESGLEAWRQVRPAYGVCEVVLYSPDHYASLPELPVSQIEKLIDLWVSRVRDLRQDPQIRYIFLFENRGAEVGATMEHPHGQLYAYPFVPTVVQRELDASHRYHQEHGHCLVCDLNDQEGNGPRQVAETEHMVSYIPYFTEYPFGAFVAPRAHKSSLLDLDQVERQELAWMLKAVSSGLDRVYQKPMPYMMALHQAPVNTSFKAHAYHFHVEFYPLLYAPNKIKYRASSEVGAGVAANPASVEETAPLLRRAIQDARRDGQW</sequence>
<evidence type="ECO:0000256" key="2">
    <source>
        <dbReference type="ARBA" id="ARBA00004947"/>
    </source>
</evidence>
<dbReference type="InterPro" id="IPR019779">
    <property type="entry name" value="GalP_UDPtransf1_His-AS"/>
</dbReference>
<evidence type="ECO:0000256" key="8">
    <source>
        <dbReference type="ARBA" id="ARBA00022723"/>
    </source>
</evidence>